<evidence type="ECO:0000313" key="2">
    <source>
        <dbReference type="Proteomes" id="UP000297703"/>
    </source>
</evidence>
<accession>A0A4D9EV58</accession>
<dbReference type="AlphaFoldDB" id="A0A4D9EV58"/>
<sequence>MRIGGRGFFLSFYFLNGGRGDKNNLQDVVGPGHGNCNFFFFLKERKKKKLPQVFSYLSTLPSCFPFRDFVCLVKLIVGAFFYFFNKNELEKNLDQVSCPAGEGAIPCVQRQLCIIFLLAESRWPFLWRNLENVLRNKLTKRQPERERIEEELLSFDRAHAIRVFYAKG</sequence>
<organism evidence="1 2">
    <name type="scientific">Platysternon megacephalum</name>
    <name type="common">big-headed turtle</name>
    <dbReference type="NCBI Taxonomy" id="55544"/>
    <lineage>
        <taxon>Eukaryota</taxon>
        <taxon>Metazoa</taxon>
        <taxon>Chordata</taxon>
        <taxon>Craniata</taxon>
        <taxon>Vertebrata</taxon>
        <taxon>Euteleostomi</taxon>
        <taxon>Archelosauria</taxon>
        <taxon>Testudinata</taxon>
        <taxon>Testudines</taxon>
        <taxon>Cryptodira</taxon>
        <taxon>Durocryptodira</taxon>
        <taxon>Testudinoidea</taxon>
        <taxon>Platysternidae</taxon>
        <taxon>Platysternon</taxon>
    </lineage>
</organism>
<proteinExistence type="predicted"/>
<gene>
    <name evidence="1" type="ORF">DR999_PMT05741</name>
</gene>
<evidence type="ECO:0000313" key="1">
    <source>
        <dbReference type="EMBL" id="TFK11142.1"/>
    </source>
</evidence>
<keyword evidence="2" id="KW-1185">Reference proteome</keyword>
<protein>
    <submittedName>
        <fullName evidence="1">LIM domain-containing protein 2</fullName>
    </submittedName>
</protein>
<comment type="caution">
    <text evidence="1">The sequence shown here is derived from an EMBL/GenBank/DDBJ whole genome shotgun (WGS) entry which is preliminary data.</text>
</comment>
<dbReference type="EMBL" id="QXTE01000036">
    <property type="protein sequence ID" value="TFK11142.1"/>
    <property type="molecule type" value="Genomic_DNA"/>
</dbReference>
<reference evidence="1 2" key="1">
    <citation type="submission" date="2019-04" db="EMBL/GenBank/DDBJ databases">
        <title>Draft genome of the big-headed turtle Platysternon megacephalum.</title>
        <authorList>
            <person name="Gong S."/>
        </authorList>
    </citation>
    <scope>NUCLEOTIDE SEQUENCE [LARGE SCALE GENOMIC DNA]</scope>
    <source>
        <strain evidence="1">DO16091913</strain>
        <tissue evidence="1">Muscle</tissue>
    </source>
</reference>
<name>A0A4D9EV58_9SAUR</name>
<reference evidence="1 2" key="2">
    <citation type="submission" date="2019-04" db="EMBL/GenBank/DDBJ databases">
        <title>The genome sequence of big-headed turtle.</title>
        <authorList>
            <person name="Gong S."/>
        </authorList>
    </citation>
    <scope>NUCLEOTIDE SEQUENCE [LARGE SCALE GENOMIC DNA]</scope>
    <source>
        <strain evidence="1">DO16091913</strain>
        <tissue evidence="1">Muscle</tissue>
    </source>
</reference>
<dbReference type="Proteomes" id="UP000297703">
    <property type="component" value="Unassembled WGS sequence"/>
</dbReference>